<gene>
    <name evidence="2" type="ORF">GTA51_03875</name>
</gene>
<dbReference type="EMBL" id="WVUD01000004">
    <property type="protein sequence ID" value="MYL82276.1"/>
    <property type="molecule type" value="Genomic_DNA"/>
</dbReference>
<name>A0A7C9NI54_9BACT</name>
<evidence type="ECO:0000256" key="1">
    <source>
        <dbReference type="SAM" id="MobiDB-lite"/>
    </source>
</evidence>
<protein>
    <submittedName>
        <fullName evidence="2">Uncharacterized protein</fullName>
    </submittedName>
</protein>
<accession>A0A7C9NI54</accession>
<evidence type="ECO:0000313" key="3">
    <source>
        <dbReference type="Proteomes" id="UP000482487"/>
    </source>
</evidence>
<comment type="caution">
    <text evidence="2">The sequence shown here is derived from an EMBL/GenBank/DDBJ whole genome shotgun (WGS) entry which is preliminary data.</text>
</comment>
<organism evidence="2 3">
    <name type="scientific">Solidesulfovibrio aerotolerans</name>
    <dbReference type="NCBI Taxonomy" id="295255"/>
    <lineage>
        <taxon>Bacteria</taxon>
        <taxon>Pseudomonadati</taxon>
        <taxon>Thermodesulfobacteriota</taxon>
        <taxon>Desulfovibrionia</taxon>
        <taxon>Desulfovibrionales</taxon>
        <taxon>Desulfovibrionaceae</taxon>
        <taxon>Solidesulfovibrio</taxon>
    </lineage>
</organism>
<keyword evidence="3" id="KW-1185">Reference proteome</keyword>
<proteinExistence type="predicted"/>
<feature type="region of interest" description="Disordered" evidence="1">
    <location>
        <begin position="65"/>
        <end position="87"/>
    </location>
</feature>
<dbReference type="OrthoDB" id="9905729at2"/>
<dbReference type="Proteomes" id="UP000482487">
    <property type="component" value="Unassembled WGS sequence"/>
</dbReference>
<evidence type="ECO:0000313" key="2">
    <source>
        <dbReference type="EMBL" id="MYL82276.1"/>
    </source>
</evidence>
<reference evidence="2 3" key="1">
    <citation type="submission" date="2020-01" db="EMBL/GenBank/DDBJ databases">
        <title>Genome sequence of Desulfovibrio aerotolerans DSM 16695(T).</title>
        <authorList>
            <person name="Karnachuk O."/>
            <person name="Avakyan M."/>
            <person name="Mardanov A."/>
            <person name="Kadnikov V."/>
            <person name="Ravin N."/>
        </authorList>
    </citation>
    <scope>NUCLEOTIDE SEQUENCE [LARGE SCALE GENOMIC DNA]</scope>
    <source>
        <strain evidence="2 3">DSM 16695</strain>
    </source>
</reference>
<sequence>MLQHLPAAGEAGDSQSLAADLAAQNEHFLYLRQLLQDIESVFGRLSSSLATLHVGVEELAREKKAMPIREKKAVPSAKPASSRPVPA</sequence>
<dbReference type="AlphaFoldDB" id="A0A7C9NI54"/>
<dbReference type="RefSeq" id="WP_160958851.1">
    <property type="nucleotide sequence ID" value="NZ_WVUD01000004.1"/>
</dbReference>